<evidence type="ECO:0000313" key="2">
    <source>
        <dbReference type="EMBL" id="MBB4838187.1"/>
    </source>
</evidence>
<feature type="region of interest" description="Disordered" evidence="1">
    <location>
        <begin position="1265"/>
        <end position="1286"/>
    </location>
</feature>
<dbReference type="Proteomes" id="UP000575241">
    <property type="component" value="Unassembled WGS sequence"/>
</dbReference>
<feature type="compositionally biased region" description="Pro residues" evidence="1">
    <location>
        <begin position="153"/>
        <end position="165"/>
    </location>
</feature>
<sequence>MTAQIRPNRMEVSDRFPMLGFAVRVDQPNVEAQVVLATDVTLFDGANKPRRTAANFYCSDEQGRLSVPRGDGVFVVPPEVLARFIGAQKLYFGLATGVGGLSVDALPREGSPYVALNSFTGRSLRRSYTASRTAPVLEWAGDVPTPGSRPATPAAPAPVTTPPAPGGGGTYDDGFGPMPDIPAKAAGLARSGPMSAGSRGQVALNMSSGLSANDALAWLMEKVRGAAAAAGSDVNPPSLYRFGAASSTFVAAWQAGFGITGLINPLNAFLAALPQLAARSGVTISVGPALDTPVFGAGIGAVFAPDGQAALFGTADSSFDAQGISDFIEHLKLALQAKFKLGYNRLGIDGFASLRKVAAINAGEELVVGAELWLDGADQGLGGAVSIGAGFALQFGQEAAAYVPPSLPGTGARDRATRIGGQFATRIGEALDLGLAETTLTPLFEKLEGSARPAPMAYARAQAASRSINWDGVDWIAQPTDNGCWATTLAMLIGWKDQQCYEPAGIAQRCGRDINQGLPWDQRATVAAALGLGTLQPQCYTPEGFFSLIERHGPLYVGKMASSTNLSGHAVLVVGMYEDGGQYYVRVVDPWDRSVGTPGAPGAYASTHDRGSRYILRYEDFAQEYEMAADGTPAYVQIIYAGIPAGRQPNTGTSAPAGFAMAAPRTSSAMSAPDWSINWDGVQLVAQPTDNGCWATTIAMMLGWRDERSITPQSIAQRAGHDIEQGLPWDDHASTAARLGLTAHPPQCYSTDGFAQLIQNHGPLYVSKMATASGLSGHAVLVVGMYSSGGQYFVRIADPWDRPVGTPGKPGAYPDSHDHGSRYIMRYEAFQAEYEMAASGSNPVNVQILSAGVPAGRQINSGTTPPAGYAMAAPRTSSAMSAPDWSINWDNVQLVAQPTDNGCWATTIAMMLGWRNQQSITPESIGARCGRNIENILPWVDHAATAVQLGLTAHAPQCYSTDGFAQLIENHGPLYVGKMASSADRSGHAVLVVGMYSSGGQYYVRVADPWDRPVGTPGNPGRHTATHDHGSRYILRYEDFQTEYEMAATGNPANVQIFSAGVPAGRQINRTTTAPAGFAMAAPRTLPEPPVARSRALDIGAAATIAGTAVQIIAQNSGDIHTNLASWGGIKHPNDRAPSRSAAFLDGAIELRDWPVVGGTFGMDDIYCWLRIRWQYNGTSLGHIYIDDIGHDDAAGWGLTVNATIEDDARLYARSSHASAPGAAQVPALHINITYTFDEVIADDQVANSRITLYADGTHDIESRWVQHSRPGGGNPTNAPRPLALA</sequence>
<dbReference type="EMBL" id="JACHLN010000001">
    <property type="protein sequence ID" value="MBB4838187.1"/>
    <property type="molecule type" value="Genomic_DNA"/>
</dbReference>
<evidence type="ECO:0000256" key="1">
    <source>
        <dbReference type="SAM" id="MobiDB-lite"/>
    </source>
</evidence>
<dbReference type="InterPro" id="IPR022118">
    <property type="entry name" value="Peptidase_C70_AvrRpt2"/>
</dbReference>
<reference evidence="2 3" key="1">
    <citation type="submission" date="2020-08" db="EMBL/GenBank/DDBJ databases">
        <title>Functional genomics of gut bacteria from endangered species of beetles.</title>
        <authorList>
            <person name="Carlos-Shanley C."/>
        </authorList>
    </citation>
    <scope>NUCLEOTIDE SEQUENCE [LARGE SCALE GENOMIC DNA]</scope>
    <source>
        <strain evidence="2 3">S00224</strain>
    </source>
</reference>
<evidence type="ECO:0008006" key="4">
    <source>
        <dbReference type="Google" id="ProtNLM"/>
    </source>
</evidence>
<dbReference type="RefSeq" id="WP_184163933.1">
    <property type="nucleotide sequence ID" value="NZ_JACHLN010000001.1"/>
</dbReference>
<organism evidence="2 3">
    <name type="scientific">Sphingomonas kyeonggiensis</name>
    <dbReference type="NCBI Taxonomy" id="1268553"/>
    <lineage>
        <taxon>Bacteria</taxon>
        <taxon>Pseudomonadati</taxon>
        <taxon>Pseudomonadota</taxon>
        <taxon>Alphaproteobacteria</taxon>
        <taxon>Sphingomonadales</taxon>
        <taxon>Sphingomonadaceae</taxon>
        <taxon>Sphingomonas</taxon>
    </lineage>
</organism>
<gene>
    <name evidence="2" type="ORF">HNP52_001238</name>
</gene>
<proteinExistence type="predicted"/>
<keyword evidence="3" id="KW-1185">Reference proteome</keyword>
<dbReference type="Pfam" id="PF12385">
    <property type="entry name" value="Peptidase_C70"/>
    <property type="match status" value="3"/>
</dbReference>
<protein>
    <recommendedName>
        <fullName evidence="4">Papain like cysteine protease AvrRpt2</fullName>
    </recommendedName>
</protein>
<comment type="caution">
    <text evidence="2">The sequence shown here is derived from an EMBL/GenBank/DDBJ whole genome shotgun (WGS) entry which is preliminary data.</text>
</comment>
<name>A0A7W7NRU7_9SPHN</name>
<evidence type="ECO:0000313" key="3">
    <source>
        <dbReference type="Proteomes" id="UP000575241"/>
    </source>
</evidence>
<accession>A0A7W7NRU7</accession>
<feature type="region of interest" description="Disordered" evidence="1">
    <location>
        <begin position="139"/>
        <end position="173"/>
    </location>
</feature>